<name>A0A7Z8KR67_9EURY</name>
<dbReference type="RefSeq" id="WP_154808557.1">
    <property type="nucleotide sequence ID" value="NZ_VIAQ01000006.1"/>
</dbReference>
<dbReference type="EMBL" id="VIAQ01000006">
    <property type="protein sequence ID" value="TQD28451.1"/>
    <property type="molecule type" value="Genomic_DNA"/>
</dbReference>
<dbReference type="Proteomes" id="UP000319335">
    <property type="component" value="Unassembled WGS sequence"/>
</dbReference>
<dbReference type="InterPro" id="IPR016181">
    <property type="entry name" value="Acyl_CoA_acyltransferase"/>
</dbReference>
<dbReference type="Pfam" id="PF00583">
    <property type="entry name" value="Acetyltransf_1"/>
    <property type="match status" value="1"/>
</dbReference>
<keyword evidence="3" id="KW-1185">Reference proteome</keyword>
<dbReference type="AlphaFoldDB" id="A0A7Z8KR67"/>
<gene>
    <name evidence="2" type="ORF">FKV42_01985</name>
</gene>
<dbReference type="InterPro" id="IPR000182">
    <property type="entry name" value="GNAT_dom"/>
</dbReference>
<comment type="caution">
    <text evidence="2">The sequence shown here is derived from an EMBL/GenBank/DDBJ whole genome shotgun (WGS) entry which is preliminary data.</text>
</comment>
<sequence>MTLLRPFVEEDNSDLLEIEKLCPHGNDKIAESADKSPNAVARYDMYDNWKIYVAVENDRTAGWIGWTLKEDVNGTKYGYLIEIAVHPQFQKHGIATELMTKAEDDLRENGASYAYGYVFEENDASNALCKKLGYEIVNEMQLNAFFTYKQRNVSDDFSIRLADNEDIPDIVNLLNEYHEGWANFVPYTPESFEAHIKRVPGYGLDKLWIALSGEKIVACAGLWDVSTIYRMCYTKEPASMKIYGALLNFLKHFTNVPKIPAENEFFTNQTMVDYAFVPEAPDAMENLINYMNNATLDLESISIAAMFFSDDPLFPVLQRFKPFVEKWGFYQKSLDGEDRKFELIYPDFRDFVL</sequence>
<accession>A0A7Z8KR67</accession>
<evidence type="ECO:0000259" key="1">
    <source>
        <dbReference type="PROSITE" id="PS51186"/>
    </source>
</evidence>
<protein>
    <submittedName>
        <fullName evidence="2">GNAT family N-acetyltransferase</fullName>
    </submittedName>
</protein>
<dbReference type="Gene3D" id="3.40.630.30">
    <property type="match status" value="2"/>
</dbReference>
<organism evidence="2 3">
    <name type="scientific">Methanolobus vulcani</name>
    <dbReference type="NCBI Taxonomy" id="38026"/>
    <lineage>
        <taxon>Archaea</taxon>
        <taxon>Methanobacteriati</taxon>
        <taxon>Methanobacteriota</taxon>
        <taxon>Stenosarchaea group</taxon>
        <taxon>Methanomicrobia</taxon>
        <taxon>Methanosarcinales</taxon>
        <taxon>Methanosarcinaceae</taxon>
        <taxon>Methanolobus</taxon>
    </lineage>
</organism>
<dbReference type="SUPFAM" id="SSF55729">
    <property type="entry name" value="Acyl-CoA N-acyltransferases (Nat)"/>
    <property type="match status" value="1"/>
</dbReference>
<dbReference type="CDD" id="cd04301">
    <property type="entry name" value="NAT_SF"/>
    <property type="match status" value="1"/>
</dbReference>
<dbReference type="PROSITE" id="PS51186">
    <property type="entry name" value="GNAT"/>
    <property type="match status" value="1"/>
</dbReference>
<keyword evidence="2" id="KW-0808">Transferase</keyword>
<reference evidence="2 3" key="1">
    <citation type="submission" date="2019-06" db="EMBL/GenBank/DDBJ databases">
        <title>Draft genome sequence of Methanolobus vulcani B1d.</title>
        <authorList>
            <person name="Creighbaum A.J."/>
            <person name="Ticak T."/>
            <person name="Hariraju D."/>
            <person name="Arivett B.A."/>
            <person name="Ferguson D.J.Jr."/>
        </authorList>
    </citation>
    <scope>NUCLEOTIDE SEQUENCE [LARGE SCALE GENOMIC DNA]</scope>
    <source>
        <strain evidence="2 3">B1d</strain>
    </source>
</reference>
<evidence type="ECO:0000313" key="3">
    <source>
        <dbReference type="Proteomes" id="UP000319335"/>
    </source>
</evidence>
<feature type="domain" description="N-acetyltransferase" evidence="1">
    <location>
        <begin position="2"/>
        <end position="152"/>
    </location>
</feature>
<proteinExistence type="predicted"/>
<evidence type="ECO:0000313" key="2">
    <source>
        <dbReference type="EMBL" id="TQD28451.1"/>
    </source>
</evidence>
<dbReference type="OrthoDB" id="299799at2157"/>
<dbReference type="GO" id="GO:0016747">
    <property type="term" value="F:acyltransferase activity, transferring groups other than amino-acyl groups"/>
    <property type="evidence" value="ECO:0007669"/>
    <property type="project" value="InterPro"/>
</dbReference>
<dbReference type="PANTHER" id="PTHR43072">
    <property type="entry name" value="N-ACETYLTRANSFERASE"/>
    <property type="match status" value="1"/>
</dbReference>